<accession>A0A822DPF3</accession>
<comment type="caution">
    <text evidence="2">The sequence shown here is derived from an EMBL/GenBank/DDBJ whole genome shotgun (WGS) entry which is preliminary data.</text>
</comment>
<dbReference type="AlphaFoldDB" id="A0A822DPF3"/>
<proteinExistence type="predicted"/>
<keyword evidence="1" id="KW-1133">Transmembrane helix</keyword>
<name>A0A822DPF3_9BILA</name>
<gene>
    <name evidence="2" type="ORF">QYT958_LOCUS43538</name>
</gene>
<evidence type="ECO:0000256" key="1">
    <source>
        <dbReference type="SAM" id="Phobius"/>
    </source>
</evidence>
<reference evidence="2" key="1">
    <citation type="submission" date="2021-02" db="EMBL/GenBank/DDBJ databases">
        <authorList>
            <person name="Nowell W R."/>
        </authorList>
    </citation>
    <scope>NUCLEOTIDE SEQUENCE</scope>
</reference>
<organism evidence="2 3">
    <name type="scientific">Rotaria socialis</name>
    <dbReference type="NCBI Taxonomy" id="392032"/>
    <lineage>
        <taxon>Eukaryota</taxon>
        <taxon>Metazoa</taxon>
        <taxon>Spiralia</taxon>
        <taxon>Gnathifera</taxon>
        <taxon>Rotifera</taxon>
        <taxon>Eurotatoria</taxon>
        <taxon>Bdelloidea</taxon>
        <taxon>Philodinida</taxon>
        <taxon>Philodinidae</taxon>
        <taxon>Rotaria</taxon>
    </lineage>
</organism>
<dbReference type="Proteomes" id="UP000663848">
    <property type="component" value="Unassembled WGS sequence"/>
</dbReference>
<keyword evidence="1" id="KW-0472">Membrane</keyword>
<keyword evidence="1" id="KW-0812">Transmembrane</keyword>
<feature type="transmembrane region" description="Helical" evidence="1">
    <location>
        <begin position="12"/>
        <end position="30"/>
    </location>
</feature>
<sequence>MFWLVGMKFVRIMLTYFFIIVGNRVWFVNLHDRARTVEAFTALMKELYKPQ</sequence>
<evidence type="ECO:0000313" key="3">
    <source>
        <dbReference type="Proteomes" id="UP000663848"/>
    </source>
</evidence>
<evidence type="ECO:0000313" key="2">
    <source>
        <dbReference type="EMBL" id="CAF5075123.1"/>
    </source>
</evidence>
<protein>
    <submittedName>
        <fullName evidence="2">Uncharacterized protein</fullName>
    </submittedName>
</protein>
<dbReference type="EMBL" id="CAJOBR010062299">
    <property type="protein sequence ID" value="CAF5075123.1"/>
    <property type="molecule type" value="Genomic_DNA"/>
</dbReference>
<feature type="non-terminal residue" evidence="2">
    <location>
        <position position="51"/>
    </location>
</feature>